<evidence type="ECO:0000313" key="3">
    <source>
        <dbReference type="EMBL" id="KAJ2777592.1"/>
    </source>
</evidence>
<evidence type="ECO:0000313" key="4">
    <source>
        <dbReference type="Proteomes" id="UP001140217"/>
    </source>
</evidence>
<gene>
    <name evidence="3" type="ORF">H4R18_005082</name>
</gene>
<dbReference type="EMBL" id="JANBUL010000281">
    <property type="protein sequence ID" value="KAJ2777592.1"/>
    <property type="molecule type" value="Genomic_DNA"/>
</dbReference>
<feature type="compositionally biased region" description="Polar residues" evidence="1">
    <location>
        <begin position="106"/>
        <end position="120"/>
    </location>
</feature>
<reference evidence="3" key="1">
    <citation type="submission" date="2022-07" db="EMBL/GenBank/DDBJ databases">
        <title>Phylogenomic reconstructions and comparative analyses of Kickxellomycotina fungi.</title>
        <authorList>
            <person name="Reynolds N.K."/>
            <person name="Stajich J.E."/>
            <person name="Barry K."/>
            <person name="Grigoriev I.V."/>
            <person name="Crous P."/>
            <person name="Smith M.E."/>
        </authorList>
    </citation>
    <scope>NUCLEOTIDE SEQUENCE</scope>
    <source>
        <strain evidence="3">NBRC 105414</strain>
    </source>
</reference>
<dbReference type="Proteomes" id="UP001140217">
    <property type="component" value="Unassembled WGS sequence"/>
</dbReference>
<feature type="signal peptide" evidence="2">
    <location>
        <begin position="1"/>
        <end position="20"/>
    </location>
</feature>
<protein>
    <recommendedName>
        <fullName evidence="5">Extracellular membrane protein CFEM domain-containing protein</fullName>
    </recommendedName>
</protein>
<feature type="chain" id="PRO_5040813130" description="Extracellular membrane protein CFEM domain-containing protein" evidence="2">
    <location>
        <begin position="21"/>
        <end position="194"/>
    </location>
</feature>
<evidence type="ECO:0000256" key="1">
    <source>
        <dbReference type="SAM" id="MobiDB-lite"/>
    </source>
</evidence>
<feature type="region of interest" description="Disordered" evidence="1">
    <location>
        <begin position="105"/>
        <end position="178"/>
    </location>
</feature>
<dbReference type="OrthoDB" id="2507140at2759"/>
<evidence type="ECO:0008006" key="5">
    <source>
        <dbReference type="Google" id="ProtNLM"/>
    </source>
</evidence>
<sequence>MRWLWVALAALCVGGQGGAAAQCRAQNILDACLRMQRRAFRSCQYDAWQCKCHAQKKILTCYDNCPEAEARTLQEMQVEVFCAALSGKELDSSMIDRMTRAIKLGSDQQQQHPTAGSSAASPRPTSAGSDAAPAATAATATATAAGAAASSGRPRDADRRGASYSILDGSAPPAPGALGPLAAAAAVAVALAAS</sequence>
<keyword evidence="4" id="KW-1185">Reference proteome</keyword>
<evidence type="ECO:0000256" key="2">
    <source>
        <dbReference type="SAM" id="SignalP"/>
    </source>
</evidence>
<name>A0A9W8H4B1_9FUNG</name>
<accession>A0A9W8H4B1</accession>
<feature type="compositionally biased region" description="Low complexity" evidence="1">
    <location>
        <begin position="124"/>
        <end position="152"/>
    </location>
</feature>
<organism evidence="3 4">
    <name type="scientific">Coemansia javaensis</name>
    <dbReference type="NCBI Taxonomy" id="2761396"/>
    <lineage>
        <taxon>Eukaryota</taxon>
        <taxon>Fungi</taxon>
        <taxon>Fungi incertae sedis</taxon>
        <taxon>Zoopagomycota</taxon>
        <taxon>Kickxellomycotina</taxon>
        <taxon>Kickxellomycetes</taxon>
        <taxon>Kickxellales</taxon>
        <taxon>Kickxellaceae</taxon>
        <taxon>Coemansia</taxon>
    </lineage>
</organism>
<keyword evidence="2" id="KW-0732">Signal</keyword>
<proteinExistence type="predicted"/>
<comment type="caution">
    <text evidence="3">The sequence shown here is derived from an EMBL/GenBank/DDBJ whole genome shotgun (WGS) entry which is preliminary data.</text>
</comment>
<dbReference type="AlphaFoldDB" id="A0A9W8H4B1"/>